<evidence type="ECO:0000256" key="2">
    <source>
        <dbReference type="ARBA" id="ARBA00022741"/>
    </source>
</evidence>
<evidence type="ECO:0000313" key="10">
    <source>
        <dbReference type="Proteomes" id="UP001344658"/>
    </source>
</evidence>
<dbReference type="EC" id="2.7.11.1" evidence="9"/>
<dbReference type="InterPro" id="IPR000719">
    <property type="entry name" value="Prot_kinase_dom"/>
</dbReference>
<dbReference type="InterPro" id="IPR011009">
    <property type="entry name" value="Kinase-like_dom_sf"/>
</dbReference>
<feature type="region of interest" description="Disordered" evidence="6">
    <location>
        <begin position="409"/>
        <end position="432"/>
    </location>
</feature>
<keyword evidence="7" id="KW-0812">Transmembrane</keyword>
<dbReference type="PANTHER" id="PTHR43289">
    <property type="entry name" value="MITOGEN-ACTIVATED PROTEIN KINASE KINASE KINASE 20-RELATED"/>
    <property type="match status" value="1"/>
</dbReference>
<evidence type="ECO:0000256" key="1">
    <source>
        <dbReference type="ARBA" id="ARBA00022679"/>
    </source>
</evidence>
<dbReference type="GO" id="GO:0004674">
    <property type="term" value="F:protein serine/threonine kinase activity"/>
    <property type="evidence" value="ECO:0007669"/>
    <property type="project" value="UniProtKB-EC"/>
</dbReference>
<evidence type="ECO:0000313" key="9">
    <source>
        <dbReference type="EMBL" id="MEE4542240.1"/>
    </source>
</evidence>
<feature type="region of interest" description="Disordered" evidence="6">
    <location>
        <begin position="462"/>
        <end position="511"/>
    </location>
</feature>
<dbReference type="PROSITE" id="PS00107">
    <property type="entry name" value="PROTEIN_KINASE_ATP"/>
    <property type="match status" value="1"/>
</dbReference>
<keyword evidence="7" id="KW-0472">Membrane</keyword>
<keyword evidence="2 5" id="KW-0547">Nucleotide-binding</keyword>
<feature type="compositionally biased region" description="Pro residues" evidence="6">
    <location>
        <begin position="346"/>
        <end position="364"/>
    </location>
</feature>
<accession>A0ABU7P8V2</accession>
<keyword evidence="1 9" id="KW-0808">Transferase</keyword>
<keyword evidence="4 5" id="KW-0067">ATP-binding</keyword>
<dbReference type="Gene3D" id="3.30.200.20">
    <property type="entry name" value="Phosphorylase Kinase, domain 1"/>
    <property type="match status" value="1"/>
</dbReference>
<evidence type="ECO:0000256" key="6">
    <source>
        <dbReference type="SAM" id="MobiDB-lite"/>
    </source>
</evidence>
<feature type="compositionally biased region" description="Polar residues" evidence="6">
    <location>
        <begin position="500"/>
        <end position="511"/>
    </location>
</feature>
<organism evidence="9 10">
    <name type="scientific">Actinacidiphila polyblastidii</name>
    <dbReference type="NCBI Taxonomy" id="3110430"/>
    <lineage>
        <taxon>Bacteria</taxon>
        <taxon>Bacillati</taxon>
        <taxon>Actinomycetota</taxon>
        <taxon>Actinomycetes</taxon>
        <taxon>Kitasatosporales</taxon>
        <taxon>Streptomycetaceae</taxon>
        <taxon>Actinacidiphila</taxon>
    </lineage>
</organism>
<dbReference type="InterPro" id="IPR017441">
    <property type="entry name" value="Protein_kinase_ATP_BS"/>
</dbReference>
<feature type="binding site" evidence="5">
    <location>
        <position position="81"/>
    </location>
    <ligand>
        <name>ATP</name>
        <dbReference type="ChEBI" id="CHEBI:30616"/>
    </ligand>
</feature>
<name>A0ABU7P8V2_9ACTN</name>
<feature type="compositionally biased region" description="Gly residues" evidence="6">
    <location>
        <begin position="418"/>
        <end position="431"/>
    </location>
</feature>
<evidence type="ECO:0000256" key="4">
    <source>
        <dbReference type="ARBA" id="ARBA00022840"/>
    </source>
</evidence>
<keyword evidence="3 9" id="KW-0418">Kinase</keyword>
<dbReference type="RefSeq" id="WP_330794145.1">
    <property type="nucleotide sequence ID" value="NZ_JAZEWV010000005.1"/>
</dbReference>
<dbReference type="Gene3D" id="1.10.510.10">
    <property type="entry name" value="Transferase(Phosphotransferase) domain 1"/>
    <property type="match status" value="1"/>
</dbReference>
<dbReference type="PROSITE" id="PS00108">
    <property type="entry name" value="PROTEIN_KINASE_ST"/>
    <property type="match status" value="1"/>
</dbReference>
<sequence>METVPAAVHGRRVASWPVRLPGGADIASQYASHDASGPLQPLEVQDPREQAGYRLLARIGEGGMGTVYLSHTRGGQPVALKVIRREFARDEEFRRRFQQEVVAARRVQGYHVVPVVDHDTTGDQPWLATTYVPGLPLDETLARHGVLPLPAVLQLVGCAAEALRSVHAAGVIHRDLKPSNVLLSAHGPWVIDFGIARAAESTQITRSGGLIGTPQFMSPEHANGLDLTPATDVFSLGLIAAVAATGRHPYGEAGAITLAAKIANTAIRPPDLSGYPDALRPLLERCLVADPAARPAPAELAQLCESAAGRPLRDFAGWLPEPVAAEIVRREAAAQRPPDAMAPVTVPDPPAGAPPGVPQRPAAPPSAYGGSAYTGAHGYGGGTGPAGPAAAAGAGFGMPGGAGAGTGGYGSGFPAQDGPGGPGAPGGPGGGRTRKVLTVGGMVIALVLAVTLTYAFARQRGGDQAADGGSPGTHTGAPGTGTTSASAAASGVGSQGPTGEPTTQPAVQQPQLLVDSRRFVIRSPAYSTGTHVDLDQATVDPNGTIGDTEHFEIEYQTWADGGMRFLTTFGKSAGPTYQQCRDGVGADALPSDISKKDLDADTYFTKGSVLCTVTSDGNLAMLQITDETPSDDSGTTDTMPGYTTLLTVWKMPDGQSRSPGSG</sequence>
<evidence type="ECO:0000256" key="7">
    <source>
        <dbReference type="SAM" id="Phobius"/>
    </source>
</evidence>
<proteinExistence type="predicted"/>
<dbReference type="EMBL" id="JAZEWV010000005">
    <property type="protein sequence ID" value="MEE4542240.1"/>
    <property type="molecule type" value="Genomic_DNA"/>
</dbReference>
<feature type="domain" description="Protein kinase" evidence="8">
    <location>
        <begin position="53"/>
        <end position="313"/>
    </location>
</feature>
<gene>
    <name evidence="9" type="ORF">V2S66_09745</name>
</gene>
<evidence type="ECO:0000256" key="5">
    <source>
        <dbReference type="PROSITE-ProRule" id="PRU10141"/>
    </source>
</evidence>
<feature type="transmembrane region" description="Helical" evidence="7">
    <location>
        <begin position="436"/>
        <end position="457"/>
    </location>
</feature>
<keyword evidence="7" id="KW-1133">Transmembrane helix</keyword>
<dbReference type="Pfam" id="PF00069">
    <property type="entry name" value="Pkinase"/>
    <property type="match status" value="1"/>
</dbReference>
<dbReference type="PROSITE" id="PS50011">
    <property type="entry name" value="PROTEIN_KINASE_DOM"/>
    <property type="match status" value="1"/>
</dbReference>
<dbReference type="CDD" id="cd14014">
    <property type="entry name" value="STKc_PknB_like"/>
    <property type="match status" value="1"/>
</dbReference>
<dbReference type="Proteomes" id="UP001344658">
    <property type="component" value="Unassembled WGS sequence"/>
</dbReference>
<keyword evidence="10" id="KW-1185">Reference proteome</keyword>
<comment type="caution">
    <text evidence="9">The sequence shown here is derived from an EMBL/GenBank/DDBJ whole genome shotgun (WGS) entry which is preliminary data.</text>
</comment>
<protein>
    <submittedName>
        <fullName evidence="9">Serine/threonine-protein kinase</fullName>
        <ecNumber evidence="9">2.7.11.1</ecNumber>
    </submittedName>
</protein>
<dbReference type="SMART" id="SM00220">
    <property type="entry name" value="S_TKc"/>
    <property type="match status" value="1"/>
</dbReference>
<feature type="compositionally biased region" description="Low complexity" evidence="6">
    <location>
        <begin position="472"/>
        <end position="497"/>
    </location>
</feature>
<feature type="region of interest" description="Disordered" evidence="6">
    <location>
        <begin position="334"/>
        <end position="369"/>
    </location>
</feature>
<evidence type="ECO:0000259" key="8">
    <source>
        <dbReference type="PROSITE" id="PS50011"/>
    </source>
</evidence>
<dbReference type="InterPro" id="IPR008271">
    <property type="entry name" value="Ser/Thr_kinase_AS"/>
</dbReference>
<evidence type="ECO:0000256" key="3">
    <source>
        <dbReference type="ARBA" id="ARBA00022777"/>
    </source>
</evidence>
<dbReference type="PANTHER" id="PTHR43289:SF34">
    <property type="entry name" value="SERINE_THREONINE-PROTEIN KINASE YBDM-RELATED"/>
    <property type="match status" value="1"/>
</dbReference>
<reference evidence="9 10" key="1">
    <citation type="submission" date="2023-12" db="EMBL/GenBank/DDBJ databases">
        <title>Streptomyces sp. V4-01.</title>
        <authorList>
            <person name="Somphong A."/>
            <person name="Phongsopitanun W."/>
        </authorList>
    </citation>
    <scope>NUCLEOTIDE SEQUENCE [LARGE SCALE GENOMIC DNA]</scope>
    <source>
        <strain evidence="9 10">V4-01</strain>
    </source>
</reference>
<dbReference type="SUPFAM" id="SSF56112">
    <property type="entry name" value="Protein kinase-like (PK-like)"/>
    <property type="match status" value="1"/>
</dbReference>